<dbReference type="InterPro" id="IPR045864">
    <property type="entry name" value="aa-tRNA-synth_II/BPL/LPL"/>
</dbReference>
<dbReference type="GO" id="GO:0004826">
    <property type="term" value="F:phenylalanine-tRNA ligase activity"/>
    <property type="evidence" value="ECO:0007669"/>
    <property type="project" value="InterPro"/>
</dbReference>
<organism evidence="2">
    <name type="scientific">marine sediment metagenome</name>
    <dbReference type="NCBI Taxonomy" id="412755"/>
    <lineage>
        <taxon>unclassified sequences</taxon>
        <taxon>metagenomes</taxon>
        <taxon>ecological metagenomes</taxon>
    </lineage>
</organism>
<name>X1PN79_9ZZZZ</name>
<protein>
    <recommendedName>
        <fullName evidence="1">B5 domain-containing protein</fullName>
    </recommendedName>
</protein>
<dbReference type="EMBL" id="BARV01039467">
    <property type="protein sequence ID" value="GAI57313.1"/>
    <property type="molecule type" value="Genomic_DNA"/>
</dbReference>
<dbReference type="InterPro" id="IPR005147">
    <property type="entry name" value="tRNA_synthase_B5-dom"/>
</dbReference>
<accession>X1PN79</accession>
<dbReference type="Gene3D" id="3.30.930.10">
    <property type="entry name" value="Bira Bifunctional Protein, Domain 2"/>
    <property type="match status" value="2"/>
</dbReference>
<dbReference type="AlphaFoldDB" id="X1PN79"/>
<comment type="caution">
    <text evidence="2">The sequence shown here is derived from an EMBL/GenBank/DDBJ whole genome shotgun (WGS) entry which is preliminary data.</text>
</comment>
<dbReference type="GO" id="GO:0005524">
    <property type="term" value="F:ATP binding"/>
    <property type="evidence" value="ECO:0007669"/>
    <property type="project" value="InterPro"/>
</dbReference>
<dbReference type="PANTHER" id="PTHR10947:SF0">
    <property type="entry name" value="PHENYLALANINE--TRNA LIGASE BETA SUBUNIT"/>
    <property type="match status" value="1"/>
</dbReference>
<feature type="non-terminal residue" evidence="2">
    <location>
        <position position="187"/>
    </location>
</feature>
<feature type="non-terminal residue" evidence="2">
    <location>
        <position position="1"/>
    </location>
</feature>
<dbReference type="SUPFAM" id="SSF55681">
    <property type="entry name" value="Class II aaRS and biotin synthetases"/>
    <property type="match status" value="2"/>
</dbReference>
<dbReference type="InterPro" id="IPR045060">
    <property type="entry name" value="Phe-tRNA-ligase_IIc_bsu"/>
</dbReference>
<evidence type="ECO:0000313" key="2">
    <source>
        <dbReference type="EMBL" id="GAI57313.1"/>
    </source>
</evidence>
<dbReference type="GO" id="GO:0000287">
    <property type="term" value="F:magnesium ion binding"/>
    <property type="evidence" value="ECO:0007669"/>
    <property type="project" value="InterPro"/>
</dbReference>
<dbReference type="PROSITE" id="PS51483">
    <property type="entry name" value="B5"/>
    <property type="match status" value="1"/>
</dbReference>
<dbReference type="SMART" id="SM00874">
    <property type="entry name" value="B5"/>
    <property type="match status" value="1"/>
</dbReference>
<dbReference type="GO" id="GO:0003723">
    <property type="term" value="F:RNA binding"/>
    <property type="evidence" value="ECO:0007669"/>
    <property type="project" value="InterPro"/>
</dbReference>
<reference evidence="2" key="1">
    <citation type="journal article" date="2014" name="Front. Microbiol.">
        <title>High frequency of phylogenetically diverse reductive dehalogenase-homologous genes in deep subseafloor sedimentary metagenomes.</title>
        <authorList>
            <person name="Kawai M."/>
            <person name="Futagami T."/>
            <person name="Toyoda A."/>
            <person name="Takaki Y."/>
            <person name="Nishi S."/>
            <person name="Hori S."/>
            <person name="Arai W."/>
            <person name="Tsubouchi T."/>
            <person name="Morono Y."/>
            <person name="Uchiyama I."/>
            <person name="Ito T."/>
            <person name="Fujiyama A."/>
            <person name="Inagaki F."/>
            <person name="Takami H."/>
        </authorList>
    </citation>
    <scope>NUCLEOTIDE SEQUENCE</scope>
    <source>
        <strain evidence="2">Expedition CK06-06</strain>
    </source>
</reference>
<evidence type="ECO:0000259" key="1">
    <source>
        <dbReference type="PROSITE" id="PS51483"/>
    </source>
</evidence>
<dbReference type="Pfam" id="PF17759">
    <property type="entry name" value="tRNA_synthFbeta"/>
    <property type="match status" value="2"/>
</dbReference>
<sequence length="187" mass="20673">AKGVVEGLLNQPGVEVSFERSNDESLHPVKQATVVIGDNRLGVIGELHPKVAEAFDCKPAGSASEIWVTAPYWRNDISQAVDLIEEVARIIGYDKIPTTMLSQPIPRQNPGPIISLKRRIRDSLVGYGFQEVITYSLTSLEMLNKLIPEAHSIEPVPLRLANPMTADQEYLRPNLRTNLLVVLAANR</sequence>
<dbReference type="InterPro" id="IPR041616">
    <property type="entry name" value="PheRS_beta_core"/>
</dbReference>
<feature type="domain" description="B5" evidence="1">
    <location>
        <begin position="1"/>
        <end position="98"/>
    </location>
</feature>
<proteinExistence type="predicted"/>
<dbReference type="GO" id="GO:0009328">
    <property type="term" value="C:phenylalanine-tRNA ligase complex"/>
    <property type="evidence" value="ECO:0007669"/>
    <property type="project" value="TreeGrafter"/>
</dbReference>
<dbReference type="GO" id="GO:0006432">
    <property type="term" value="P:phenylalanyl-tRNA aminoacylation"/>
    <property type="evidence" value="ECO:0007669"/>
    <property type="project" value="InterPro"/>
</dbReference>
<gene>
    <name evidence="2" type="ORF">S06H3_60490</name>
</gene>
<dbReference type="PANTHER" id="PTHR10947">
    <property type="entry name" value="PHENYLALANYL-TRNA SYNTHETASE BETA CHAIN AND LEUCINE-RICH REPEAT-CONTAINING PROTEIN 47"/>
    <property type="match status" value="1"/>
</dbReference>